<keyword evidence="3" id="KW-1185">Reference proteome</keyword>
<feature type="region of interest" description="Disordered" evidence="1">
    <location>
        <begin position="165"/>
        <end position="185"/>
    </location>
</feature>
<evidence type="ECO:0000313" key="2">
    <source>
        <dbReference type="EMBL" id="ONK81930.1"/>
    </source>
</evidence>
<dbReference type="Proteomes" id="UP000243459">
    <property type="component" value="Chromosome 1"/>
</dbReference>
<dbReference type="AlphaFoldDB" id="A0A5P1FXK3"/>
<dbReference type="EMBL" id="CM007381">
    <property type="protein sequence ID" value="ONK81930.1"/>
    <property type="molecule type" value="Genomic_DNA"/>
</dbReference>
<sequence>MPLTGGTLGIQRWPSPFKPSFEAKTPKGECLRKNPKINAMGIPRAANAGFLRRQREEEEESGLLVLAKRMRSSWDCIVAHIESSFSIFTLIYIGCRRCQAEGDRGVLPNRRLRLLSCATGGGKSRTCVLFFKEHRVKLTYAEAANDITLKLRDLLAKNSRGGSKKAIGRIDEEDGPGDDGDMRNDRWRDGMMGMMVMGMMRISVAMMADDGMIRQTNVGWEMSVEDDKGNNRRTRIQSNEEMAVRCEGSGESSGLIQA</sequence>
<evidence type="ECO:0000256" key="1">
    <source>
        <dbReference type="SAM" id="MobiDB-lite"/>
    </source>
</evidence>
<reference evidence="3" key="1">
    <citation type="journal article" date="2017" name="Nat. Commun.">
        <title>The asparagus genome sheds light on the origin and evolution of a young Y chromosome.</title>
        <authorList>
            <person name="Harkess A."/>
            <person name="Zhou J."/>
            <person name="Xu C."/>
            <person name="Bowers J.E."/>
            <person name="Van der Hulst R."/>
            <person name="Ayyampalayam S."/>
            <person name="Mercati F."/>
            <person name="Riccardi P."/>
            <person name="McKain M.R."/>
            <person name="Kakrana A."/>
            <person name="Tang H."/>
            <person name="Ray J."/>
            <person name="Groenendijk J."/>
            <person name="Arikit S."/>
            <person name="Mathioni S.M."/>
            <person name="Nakano M."/>
            <person name="Shan H."/>
            <person name="Telgmann-Rauber A."/>
            <person name="Kanno A."/>
            <person name="Yue Z."/>
            <person name="Chen H."/>
            <person name="Li W."/>
            <person name="Chen Y."/>
            <person name="Xu X."/>
            <person name="Zhang Y."/>
            <person name="Luo S."/>
            <person name="Chen H."/>
            <person name="Gao J."/>
            <person name="Mao Z."/>
            <person name="Pires J.C."/>
            <person name="Luo M."/>
            <person name="Kudrna D."/>
            <person name="Wing R.A."/>
            <person name="Meyers B.C."/>
            <person name="Yi K."/>
            <person name="Kong H."/>
            <person name="Lavrijsen P."/>
            <person name="Sunseri F."/>
            <person name="Falavigna A."/>
            <person name="Ye Y."/>
            <person name="Leebens-Mack J.H."/>
            <person name="Chen G."/>
        </authorList>
    </citation>
    <scope>NUCLEOTIDE SEQUENCE [LARGE SCALE GENOMIC DNA]</scope>
    <source>
        <strain evidence="3">cv. DH0086</strain>
    </source>
</reference>
<gene>
    <name evidence="2" type="ORF">A4U43_C01F34380</name>
</gene>
<name>A0A5P1FXK3_ASPOF</name>
<organism evidence="2 3">
    <name type="scientific">Asparagus officinalis</name>
    <name type="common">Garden asparagus</name>
    <dbReference type="NCBI Taxonomy" id="4686"/>
    <lineage>
        <taxon>Eukaryota</taxon>
        <taxon>Viridiplantae</taxon>
        <taxon>Streptophyta</taxon>
        <taxon>Embryophyta</taxon>
        <taxon>Tracheophyta</taxon>
        <taxon>Spermatophyta</taxon>
        <taxon>Magnoliopsida</taxon>
        <taxon>Liliopsida</taxon>
        <taxon>Asparagales</taxon>
        <taxon>Asparagaceae</taxon>
        <taxon>Asparagoideae</taxon>
        <taxon>Asparagus</taxon>
    </lineage>
</organism>
<proteinExistence type="predicted"/>
<protein>
    <submittedName>
        <fullName evidence="2">Uncharacterized protein</fullName>
    </submittedName>
</protein>
<accession>A0A5P1FXK3</accession>
<evidence type="ECO:0000313" key="3">
    <source>
        <dbReference type="Proteomes" id="UP000243459"/>
    </source>
</evidence>
<dbReference type="Gramene" id="ONK81930">
    <property type="protein sequence ID" value="ONK81930"/>
    <property type="gene ID" value="A4U43_C01F34380"/>
</dbReference>